<keyword evidence="5 6" id="KW-0472">Membrane</keyword>
<feature type="transmembrane region" description="Helical" evidence="6">
    <location>
        <begin position="64"/>
        <end position="82"/>
    </location>
</feature>
<keyword evidence="4 6" id="KW-1133">Transmembrane helix</keyword>
<feature type="transmembrane region" description="Helical" evidence="6">
    <location>
        <begin position="150"/>
        <end position="169"/>
    </location>
</feature>
<dbReference type="KEGG" id="rtu:PR017_18190"/>
<gene>
    <name evidence="7" type="ORF">PR017_18190</name>
</gene>
<dbReference type="PANTHER" id="PTHR30086:SF19">
    <property type="entry name" value="THREONINE EFFLUX PROTEIN"/>
    <property type="match status" value="1"/>
</dbReference>
<keyword evidence="2" id="KW-1003">Cell membrane</keyword>
<evidence type="ECO:0000256" key="5">
    <source>
        <dbReference type="ARBA" id="ARBA00023136"/>
    </source>
</evidence>
<evidence type="ECO:0000256" key="3">
    <source>
        <dbReference type="ARBA" id="ARBA00022692"/>
    </source>
</evidence>
<evidence type="ECO:0000256" key="2">
    <source>
        <dbReference type="ARBA" id="ARBA00022475"/>
    </source>
</evidence>
<dbReference type="AlphaFoldDB" id="A0AAF1KSE1"/>
<feature type="transmembrane region" description="Helical" evidence="6">
    <location>
        <begin position="6"/>
        <end position="25"/>
    </location>
</feature>
<dbReference type="InterPro" id="IPR001123">
    <property type="entry name" value="LeuE-type"/>
</dbReference>
<proteinExistence type="predicted"/>
<dbReference type="EMBL" id="CP117256">
    <property type="protein sequence ID" value="WFR97842.1"/>
    <property type="molecule type" value="Genomic_DNA"/>
</dbReference>
<feature type="transmembrane region" description="Helical" evidence="6">
    <location>
        <begin position="181"/>
        <end position="201"/>
    </location>
</feature>
<accession>A0AAF1KSE1</accession>
<reference evidence="7 8" key="1">
    <citation type="journal article" date="2018" name="Sci. Rep.">
        <title>Rhizobium tumorigenes sp. nov., a novel plant tumorigenic bacterium isolated from cane gall tumors on thornless blackberry.</title>
        <authorList>
            <person name="Kuzmanovi N."/>
            <person name="Smalla K."/>
            <person name="Gronow S."/>
            <person name="PuBawska J."/>
        </authorList>
    </citation>
    <scope>NUCLEOTIDE SEQUENCE [LARGE SCALE GENOMIC DNA]</scope>
    <source>
        <strain evidence="7 8">1078</strain>
    </source>
</reference>
<protein>
    <submittedName>
        <fullName evidence="7">LysE family transporter</fullName>
    </submittedName>
</protein>
<dbReference type="RefSeq" id="WP_161959293.1">
    <property type="nucleotide sequence ID" value="NZ_CP117256.1"/>
</dbReference>
<evidence type="ECO:0000256" key="1">
    <source>
        <dbReference type="ARBA" id="ARBA00004651"/>
    </source>
</evidence>
<dbReference type="PANTHER" id="PTHR30086">
    <property type="entry name" value="ARGININE EXPORTER PROTEIN ARGO"/>
    <property type="match status" value="1"/>
</dbReference>
<dbReference type="Proteomes" id="UP000249499">
    <property type="component" value="Plasmid pRt1078"/>
</dbReference>
<evidence type="ECO:0000256" key="4">
    <source>
        <dbReference type="ARBA" id="ARBA00022989"/>
    </source>
</evidence>
<dbReference type="Pfam" id="PF01810">
    <property type="entry name" value="LysE"/>
    <property type="match status" value="1"/>
</dbReference>
<sequence>MFYLSIAAIWAVAAITPGPNFFVVVRTALERSRTAAFGVMAGVILGTFFWGMAGWLGISSLFTAAPVAYFVLKLAGGLYLLYLGGRLLWQSYASGGHSSEATSKTAISPRQAFYSGLATNLANPKSAFFVASLFAAALPANSSWPEGMAAVAIMVAISALWYTFVLTVMRNSSVVAAYTRAKRAIDVFAGMAFVGFGAKMLTSAR</sequence>
<keyword evidence="3 6" id="KW-0812">Transmembrane</keyword>
<evidence type="ECO:0000313" key="8">
    <source>
        <dbReference type="Proteomes" id="UP000249499"/>
    </source>
</evidence>
<evidence type="ECO:0000256" key="6">
    <source>
        <dbReference type="SAM" id="Phobius"/>
    </source>
</evidence>
<reference evidence="8" key="2">
    <citation type="journal article" date="2023" name="MicrobiologyOpen">
        <title>Genomics of the tumorigenes clade of the family Rhizobiaceae and description of Rhizobium rhododendri sp. nov.</title>
        <authorList>
            <person name="Kuzmanovic N."/>
            <person name="diCenzo G.C."/>
            <person name="Bunk B."/>
            <person name="Sproeer C."/>
            <person name="Fruehling A."/>
            <person name="Neumann-Schaal M."/>
            <person name="Overmann J."/>
            <person name="Smalla K."/>
        </authorList>
    </citation>
    <scope>NUCLEOTIDE SEQUENCE [LARGE SCALE GENOMIC DNA]</scope>
    <source>
        <strain evidence="8">1078</strain>
        <plasmid evidence="8">pRt1078</plasmid>
    </source>
</reference>
<geneLocation type="plasmid" evidence="7 8">
    <name>pRt1078</name>
</geneLocation>
<keyword evidence="7" id="KW-0614">Plasmid</keyword>
<feature type="transmembrane region" description="Helical" evidence="6">
    <location>
        <begin position="37"/>
        <end position="58"/>
    </location>
</feature>
<organism evidence="7 8">
    <name type="scientific">Rhizobium tumorigenes</name>
    <dbReference type="NCBI Taxonomy" id="2041385"/>
    <lineage>
        <taxon>Bacteria</taxon>
        <taxon>Pseudomonadati</taxon>
        <taxon>Pseudomonadota</taxon>
        <taxon>Alphaproteobacteria</taxon>
        <taxon>Hyphomicrobiales</taxon>
        <taxon>Rhizobiaceae</taxon>
        <taxon>Rhizobium/Agrobacterium group</taxon>
        <taxon>Rhizobium</taxon>
    </lineage>
</organism>
<dbReference type="GO" id="GO:0015171">
    <property type="term" value="F:amino acid transmembrane transporter activity"/>
    <property type="evidence" value="ECO:0007669"/>
    <property type="project" value="TreeGrafter"/>
</dbReference>
<name>A0AAF1KSE1_9HYPH</name>
<evidence type="ECO:0000313" key="7">
    <source>
        <dbReference type="EMBL" id="WFR97842.1"/>
    </source>
</evidence>
<comment type="subcellular location">
    <subcellularLocation>
        <location evidence="1">Cell membrane</location>
        <topology evidence="1">Multi-pass membrane protein</topology>
    </subcellularLocation>
</comment>
<keyword evidence="8" id="KW-1185">Reference proteome</keyword>
<dbReference type="GO" id="GO:0005886">
    <property type="term" value="C:plasma membrane"/>
    <property type="evidence" value="ECO:0007669"/>
    <property type="project" value="UniProtKB-SubCell"/>
</dbReference>